<dbReference type="EMBL" id="WURB01000037">
    <property type="protein sequence ID" value="MXQ14520.1"/>
    <property type="molecule type" value="Genomic_DNA"/>
</dbReference>
<comment type="caution">
    <text evidence="2">The sequence shown here is derived from an EMBL/GenBank/DDBJ whole genome shotgun (WGS) entry which is preliminary data.</text>
</comment>
<sequence>MADLAAGGCEIVEALVLVREILDRKHVDRADGAPVAIAGQERLGRQGFGVGMELTEPRQEVGQLHKIADLLGGAAWRSLLDLIGGRGRHGKCDDGSKGSKADRHEFLHGRD</sequence>
<evidence type="ECO:0000313" key="2">
    <source>
        <dbReference type="EMBL" id="MXQ14520.1"/>
    </source>
</evidence>
<protein>
    <submittedName>
        <fullName evidence="2">Uncharacterized protein</fullName>
    </submittedName>
</protein>
<feature type="compositionally biased region" description="Basic and acidic residues" evidence="1">
    <location>
        <begin position="90"/>
        <end position="111"/>
    </location>
</feature>
<accession>A0A7X3MWY1</accession>
<dbReference type="AlphaFoldDB" id="A0A7X3MWY1"/>
<gene>
    <name evidence="2" type="ORF">GR328_24325</name>
</gene>
<dbReference type="Proteomes" id="UP000436483">
    <property type="component" value="Unassembled WGS sequence"/>
</dbReference>
<reference evidence="2 3" key="1">
    <citation type="submission" date="2019-12" db="EMBL/GenBank/DDBJ databases">
        <authorList>
            <person name="Yuan C.-G."/>
        </authorList>
    </citation>
    <scope>NUCLEOTIDE SEQUENCE [LARGE SCALE GENOMIC DNA]</scope>
    <source>
        <strain evidence="2 3">KCTC 23863</strain>
    </source>
</reference>
<name>A0A7X3MWY1_9HYPH</name>
<keyword evidence="3" id="KW-1185">Reference proteome</keyword>
<reference evidence="2 3" key="2">
    <citation type="submission" date="2020-01" db="EMBL/GenBank/DDBJ databases">
        <title>Microvirga sp. nov., an arsenate reduction bacterium isolated from Tibet hotspring sediments.</title>
        <authorList>
            <person name="Xian W.-D."/>
            <person name="Li W.-J."/>
        </authorList>
    </citation>
    <scope>NUCLEOTIDE SEQUENCE [LARGE SCALE GENOMIC DNA]</scope>
    <source>
        <strain evidence="2 3">KCTC 23863</strain>
    </source>
</reference>
<feature type="region of interest" description="Disordered" evidence="1">
    <location>
        <begin position="87"/>
        <end position="111"/>
    </location>
</feature>
<evidence type="ECO:0000256" key="1">
    <source>
        <dbReference type="SAM" id="MobiDB-lite"/>
    </source>
</evidence>
<organism evidence="2 3">
    <name type="scientific">Microvirga makkahensis</name>
    <dbReference type="NCBI Taxonomy" id="1128670"/>
    <lineage>
        <taxon>Bacteria</taxon>
        <taxon>Pseudomonadati</taxon>
        <taxon>Pseudomonadota</taxon>
        <taxon>Alphaproteobacteria</taxon>
        <taxon>Hyphomicrobiales</taxon>
        <taxon>Methylobacteriaceae</taxon>
        <taxon>Microvirga</taxon>
    </lineage>
</organism>
<evidence type="ECO:0000313" key="3">
    <source>
        <dbReference type="Proteomes" id="UP000436483"/>
    </source>
</evidence>
<proteinExistence type="predicted"/>